<evidence type="ECO:0000256" key="2">
    <source>
        <dbReference type="SAM" id="Phobius"/>
    </source>
</evidence>
<evidence type="ECO:0000313" key="4">
    <source>
        <dbReference type="Proteomes" id="UP000324800"/>
    </source>
</evidence>
<evidence type="ECO:0000313" key="3">
    <source>
        <dbReference type="EMBL" id="KAA6371959.1"/>
    </source>
</evidence>
<feature type="transmembrane region" description="Helical" evidence="2">
    <location>
        <begin position="45"/>
        <end position="67"/>
    </location>
</feature>
<proteinExistence type="predicted"/>
<dbReference type="AlphaFoldDB" id="A0A5J4UN99"/>
<organism evidence="3 4">
    <name type="scientific">Streblomastix strix</name>
    <dbReference type="NCBI Taxonomy" id="222440"/>
    <lineage>
        <taxon>Eukaryota</taxon>
        <taxon>Metamonada</taxon>
        <taxon>Preaxostyla</taxon>
        <taxon>Oxymonadida</taxon>
        <taxon>Streblomastigidae</taxon>
        <taxon>Streblomastix</taxon>
    </lineage>
</organism>
<gene>
    <name evidence="3" type="ORF">EZS28_032514</name>
</gene>
<dbReference type="EMBL" id="SNRW01014013">
    <property type="protein sequence ID" value="KAA6371959.1"/>
    <property type="molecule type" value="Genomic_DNA"/>
</dbReference>
<protein>
    <submittedName>
        <fullName evidence="3">Uncharacterized protein</fullName>
    </submittedName>
</protein>
<accession>A0A5J4UN99</accession>
<name>A0A5J4UN99_9EUKA</name>
<keyword evidence="2" id="KW-1133">Transmembrane helix</keyword>
<sequence length="669" mass="77139">HTSSLFISAGGGITSLCMTGIKLISQMGHSDINAGFKLKGYFQIVGANIILYLLMITLTILLGWIGYMLSKKTVMKRWILSPVYEWYNVTKDNEDRIRFNYHALQQDQLHWCKLKKVVNSKSGFNKLKKNIFKQTEVEAIPAVIEQLQSKSIKPISTNNNLSRNLIVNKNLEQHKTPQQLRMRTLREEIDGNKMKTCPFIVGVLLRRNNQKQSIVFSVEPQALMAINSTTEVTTSSKPLKRTQYKANDKWKIIVKQKQNITRGIKPKRRLRLQNNKSTINDFEPKVYSRLVKEVIRRSHPYIKWSLSPLLSTPAVIRDVLKQFKNPSQIEKAIRYIQLEEIAVNARVRSFTLVLLTNAMKRQQFQLSAELNITTALYMQKFKPNQIQITNLLLRASLMFPGWSNRWLIFRMMRKFDEEEMLKLELGGTKTDALNIAFQHDICLRSMCIQLQLASKQIDLAKGHLLQTIHLIMRSNVDVGRASFNFEKAACKTLKAQRMFFSLLDQHPNNPTILRHIAELVKDMYGDILASESMFTEADRIEEKALAMSQRLTKKINQNKQRAHSSNNSNNNKMNQDDLINSSTDFLASQVRKKMKGQGAITEVFLQLYKGGFIRNMKSDFSYIMVHFEAAIESTIQGNRALIIAEKMGQSAELTIYHMYYVLLCDREVC</sequence>
<evidence type="ECO:0000256" key="1">
    <source>
        <dbReference type="SAM" id="MobiDB-lite"/>
    </source>
</evidence>
<reference evidence="3 4" key="1">
    <citation type="submission" date="2019-03" db="EMBL/GenBank/DDBJ databases">
        <title>Single cell metagenomics reveals metabolic interactions within the superorganism composed of flagellate Streblomastix strix and complex community of Bacteroidetes bacteria on its surface.</title>
        <authorList>
            <person name="Treitli S.C."/>
            <person name="Kolisko M."/>
            <person name="Husnik F."/>
            <person name="Keeling P."/>
            <person name="Hampl V."/>
        </authorList>
    </citation>
    <scope>NUCLEOTIDE SEQUENCE [LARGE SCALE GENOMIC DNA]</scope>
    <source>
        <strain evidence="3">ST1C</strain>
    </source>
</reference>
<feature type="region of interest" description="Disordered" evidence="1">
    <location>
        <begin position="555"/>
        <end position="576"/>
    </location>
</feature>
<comment type="caution">
    <text evidence="3">The sequence shown here is derived from an EMBL/GenBank/DDBJ whole genome shotgun (WGS) entry which is preliminary data.</text>
</comment>
<dbReference type="Proteomes" id="UP000324800">
    <property type="component" value="Unassembled WGS sequence"/>
</dbReference>
<feature type="transmembrane region" description="Helical" evidence="2">
    <location>
        <begin position="6"/>
        <end position="24"/>
    </location>
</feature>
<keyword evidence="2" id="KW-0812">Transmembrane</keyword>
<keyword evidence="2" id="KW-0472">Membrane</keyword>
<feature type="non-terminal residue" evidence="3">
    <location>
        <position position="1"/>
    </location>
</feature>